<dbReference type="GO" id="GO:0003677">
    <property type="term" value="F:DNA binding"/>
    <property type="evidence" value="ECO:0007669"/>
    <property type="project" value="UniProtKB-KW"/>
</dbReference>
<dbReference type="GO" id="GO:0008270">
    <property type="term" value="F:zinc ion binding"/>
    <property type="evidence" value="ECO:0007669"/>
    <property type="project" value="InterPro"/>
</dbReference>
<dbReference type="STRING" id="1450538.A0A2V5ICW2"/>
<keyword evidence="1" id="KW-0479">Metal-binding</keyword>
<evidence type="ECO:0000313" key="8">
    <source>
        <dbReference type="EMBL" id="PYI21837.1"/>
    </source>
</evidence>
<evidence type="ECO:0000256" key="3">
    <source>
        <dbReference type="ARBA" id="ARBA00023015"/>
    </source>
</evidence>
<evidence type="ECO:0000256" key="6">
    <source>
        <dbReference type="ARBA" id="ARBA00023242"/>
    </source>
</evidence>
<feature type="domain" description="Zn(2)-C6 fungal-type" evidence="7">
    <location>
        <begin position="20"/>
        <end position="48"/>
    </location>
</feature>
<keyword evidence="3" id="KW-0805">Transcription regulation</keyword>
<dbReference type="PROSITE" id="PS50048">
    <property type="entry name" value="ZN2_CY6_FUNGAL_2"/>
    <property type="match status" value="1"/>
</dbReference>
<proteinExistence type="predicted"/>
<dbReference type="OMA" id="KRIAVQF"/>
<evidence type="ECO:0000259" key="7">
    <source>
        <dbReference type="PROSITE" id="PS50048"/>
    </source>
</evidence>
<keyword evidence="6" id="KW-0539">Nucleus</keyword>
<dbReference type="InterPro" id="IPR036864">
    <property type="entry name" value="Zn2-C6_fun-type_DNA-bd_sf"/>
</dbReference>
<dbReference type="InterPro" id="IPR052360">
    <property type="entry name" value="Transcr_Regulatory_Proteins"/>
</dbReference>
<keyword evidence="9" id="KW-1185">Reference proteome</keyword>
<dbReference type="SMART" id="SM00066">
    <property type="entry name" value="GAL4"/>
    <property type="match status" value="1"/>
</dbReference>
<dbReference type="AlphaFoldDB" id="A0A2V5ICW2"/>
<dbReference type="Proteomes" id="UP000249829">
    <property type="component" value="Unassembled WGS sequence"/>
</dbReference>
<dbReference type="SUPFAM" id="SSF57701">
    <property type="entry name" value="Zn2/Cys6 DNA-binding domain"/>
    <property type="match status" value="1"/>
</dbReference>
<organism evidence="8 9">
    <name type="scientific">Aspergillus violaceofuscus (strain CBS 115571)</name>
    <dbReference type="NCBI Taxonomy" id="1450538"/>
    <lineage>
        <taxon>Eukaryota</taxon>
        <taxon>Fungi</taxon>
        <taxon>Dikarya</taxon>
        <taxon>Ascomycota</taxon>
        <taxon>Pezizomycotina</taxon>
        <taxon>Eurotiomycetes</taxon>
        <taxon>Eurotiomycetidae</taxon>
        <taxon>Eurotiales</taxon>
        <taxon>Aspergillaceae</taxon>
        <taxon>Aspergillus</taxon>
    </lineage>
</organism>
<dbReference type="EMBL" id="KZ825114">
    <property type="protein sequence ID" value="PYI21837.1"/>
    <property type="molecule type" value="Genomic_DNA"/>
</dbReference>
<evidence type="ECO:0000256" key="4">
    <source>
        <dbReference type="ARBA" id="ARBA00023125"/>
    </source>
</evidence>
<gene>
    <name evidence="8" type="ORF">BO99DRAFT_51488</name>
</gene>
<dbReference type="CDD" id="cd00067">
    <property type="entry name" value="GAL4"/>
    <property type="match status" value="1"/>
</dbReference>
<reference evidence="8 9" key="1">
    <citation type="submission" date="2018-02" db="EMBL/GenBank/DDBJ databases">
        <title>The genomes of Aspergillus section Nigri reveals drivers in fungal speciation.</title>
        <authorList>
            <consortium name="DOE Joint Genome Institute"/>
            <person name="Vesth T.C."/>
            <person name="Nybo J."/>
            <person name="Theobald S."/>
            <person name="Brandl J."/>
            <person name="Frisvad J.C."/>
            <person name="Nielsen K.F."/>
            <person name="Lyhne E.K."/>
            <person name="Kogle M.E."/>
            <person name="Kuo A."/>
            <person name="Riley R."/>
            <person name="Clum A."/>
            <person name="Nolan M."/>
            <person name="Lipzen A."/>
            <person name="Salamov A."/>
            <person name="Henrissat B."/>
            <person name="Wiebenga A."/>
            <person name="De vries R.P."/>
            <person name="Grigoriev I.V."/>
            <person name="Mortensen U.H."/>
            <person name="Andersen M.R."/>
            <person name="Baker S.E."/>
        </authorList>
    </citation>
    <scope>NUCLEOTIDE SEQUENCE [LARGE SCALE GENOMIC DNA]</scope>
    <source>
        <strain evidence="8 9">CBS 115571</strain>
    </source>
</reference>
<name>A0A2V5ICW2_ASPV1</name>
<sequence length="555" mass="62271">MPRVAPGQRKRSYRPKTRTGCLTCKYRHVKCTEELPNCLRCTSTGRVCDGYEIPPPSPPSSLTTLQSNPFTRPLVPRSLSDDLLISNQERRSFQFFIAKTAPQLAGDFECIFWERLLLQSAHHEPAIRHVTVALGSLHERLERDAGTLYQPGSQTMHDPFALRQYICAMRCLMPAPGGSQPLDVCLMSCILFACFEAMRGQYGSAITHITSGLKILDELRANPFNTSTALSKGRMPYVPIDVVCGLFTRLQAQIIVTVHRMSAERCNLWPELVIDLDRPIVFHSLADARETLEIYTYYYRQRNTELQHERTKAEQYSPFPKSIELVNGLNRAAVALRDVSISLLDRWSTALDDFLRERNTFLTDRERRGLAVLQLRKFDCLVSLDIFKPAGQAEAGDNVDWDKYCAFFEEMVTLGESLVGLSSNPSFSPSDSAASSPLPTPKTFSLDLGIIAAMFNVAVRCRDPHIRRRAVRVLRASAVQEGVWNSAVVAAIADKWIEIEEEGLDNVASCADVPAVARVSDFLPVFDGEEPTALVYYSHSAPMNAGSVRKEIFRW</sequence>
<dbReference type="InterPro" id="IPR001138">
    <property type="entry name" value="Zn2Cys6_DnaBD"/>
</dbReference>
<evidence type="ECO:0000313" key="9">
    <source>
        <dbReference type="Proteomes" id="UP000249829"/>
    </source>
</evidence>
<evidence type="ECO:0000256" key="1">
    <source>
        <dbReference type="ARBA" id="ARBA00022723"/>
    </source>
</evidence>
<accession>A0A2V5ICW2</accession>
<keyword evidence="5" id="KW-0804">Transcription</keyword>
<keyword evidence="2" id="KW-0862">Zinc</keyword>
<dbReference type="PROSITE" id="PS00463">
    <property type="entry name" value="ZN2_CY6_FUNGAL_1"/>
    <property type="match status" value="1"/>
</dbReference>
<protein>
    <recommendedName>
        <fullName evidence="7">Zn(2)-C6 fungal-type domain-containing protein</fullName>
    </recommendedName>
</protein>
<dbReference type="Gene3D" id="4.10.240.10">
    <property type="entry name" value="Zn(2)-C6 fungal-type DNA-binding domain"/>
    <property type="match status" value="1"/>
</dbReference>
<evidence type="ECO:0000256" key="5">
    <source>
        <dbReference type="ARBA" id="ARBA00023163"/>
    </source>
</evidence>
<dbReference type="PANTHER" id="PTHR36206">
    <property type="entry name" value="ASPERCRYPTIN BIOSYNTHESIS CLUSTER-SPECIFIC TRANSCRIPTION REGULATOR ATNN-RELATED"/>
    <property type="match status" value="1"/>
</dbReference>
<dbReference type="PANTHER" id="PTHR36206:SF12">
    <property type="entry name" value="ASPERCRYPTIN BIOSYNTHESIS CLUSTER-SPECIFIC TRANSCRIPTION REGULATOR ATNN-RELATED"/>
    <property type="match status" value="1"/>
</dbReference>
<dbReference type="Pfam" id="PF00172">
    <property type="entry name" value="Zn_clus"/>
    <property type="match status" value="1"/>
</dbReference>
<keyword evidence="4" id="KW-0238">DNA-binding</keyword>
<evidence type="ECO:0000256" key="2">
    <source>
        <dbReference type="ARBA" id="ARBA00022833"/>
    </source>
</evidence>
<dbReference type="GO" id="GO:0000981">
    <property type="term" value="F:DNA-binding transcription factor activity, RNA polymerase II-specific"/>
    <property type="evidence" value="ECO:0007669"/>
    <property type="project" value="InterPro"/>
</dbReference>